<keyword evidence="3" id="KW-1185">Reference proteome</keyword>
<evidence type="ECO:0000313" key="2">
    <source>
        <dbReference type="EMBL" id="KAK6175774.1"/>
    </source>
</evidence>
<dbReference type="Proteomes" id="UP001347796">
    <property type="component" value="Unassembled WGS sequence"/>
</dbReference>
<dbReference type="InterPro" id="IPR009057">
    <property type="entry name" value="Homeodomain-like_sf"/>
</dbReference>
<comment type="caution">
    <text evidence="2">The sequence shown here is derived from an EMBL/GenBank/DDBJ whole genome shotgun (WGS) entry which is preliminary data.</text>
</comment>
<dbReference type="SUPFAM" id="SSF46689">
    <property type="entry name" value="Homeodomain-like"/>
    <property type="match status" value="1"/>
</dbReference>
<dbReference type="InterPro" id="IPR007889">
    <property type="entry name" value="HTH_Psq"/>
</dbReference>
<dbReference type="AlphaFoldDB" id="A0AAN8JJM5"/>
<protein>
    <recommendedName>
        <fullName evidence="1">HTH psq-type domain-containing protein</fullName>
    </recommendedName>
</protein>
<proteinExistence type="predicted"/>
<feature type="domain" description="HTH psq-type" evidence="1">
    <location>
        <begin position="8"/>
        <end position="47"/>
    </location>
</feature>
<accession>A0AAN8JJM5</accession>
<organism evidence="2 3">
    <name type="scientific">Patella caerulea</name>
    <name type="common">Rayed Mediterranean limpet</name>
    <dbReference type="NCBI Taxonomy" id="87958"/>
    <lineage>
        <taxon>Eukaryota</taxon>
        <taxon>Metazoa</taxon>
        <taxon>Spiralia</taxon>
        <taxon>Lophotrochozoa</taxon>
        <taxon>Mollusca</taxon>
        <taxon>Gastropoda</taxon>
        <taxon>Patellogastropoda</taxon>
        <taxon>Patelloidea</taxon>
        <taxon>Patellidae</taxon>
        <taxon>Patella</taxon>
    </lineage>
</organism>
<reference evidence="2 3" key="1">
    <citation type="submission" date="2024-01" db="EMBL/GenBank/DDBJ databases">
        <title>The genome of the rayed Mediterranean limpet Patella caerulea (Linnaeus, 1758).</title>
        <authorList>
            <person name="Anh-Thu Weber A."/>
            <person name="Halstead-Nussloch G."/>
        </authorList>
    </citation>
    <scope>NUCLEOTIDE SEQUENCE [LARGE SCALE GENOMIC DNA]</scope>
    <source>
        <strain evidence="2">AATW-2023a</strain>
        <tissue evidence="2">Whole specimen</tissue>
    </source>
</reference>
<name>A0AAN8JJM5_PATCE</name>
<dbReference type="Gene3D" id="1.10.10.60">
    <property type="entry name" value="Homeodomain-like"/>
    <property type="match status" value="1"/>
</dbReference>
<dbReference type="GO" id="GO:0003677">
    <property type="term" value="F:DNA binding"/>
    <property type="evidence" value="ECO:0007669"/>
    <property type="project" value="InterPro"/>
</dbReference>
<evidence type="ECO:0000313" key="3">
    <source>
        <dbReference type="Proteomes" id="UP001347796"/>
    </source>
</evidence>
<gene>
    <name evidence="2" type="ORF">SNE40_014167</name>
</gene>
<dbReference type="EMBL" id="JAZGQO010000010">
    <property type="protein sequence ID" value="KAK6175774.1"/>
    <property type="molecule type" value="Genomic_DNA"/>
</dbReference>
<evidence type="ECO:0000259" key="1">
    <source>
        <dbReference type="Pfam" id="PF05225"/>
    </source>
</evidence>
<sequence length="161" mass="17921">MNAKWTLDTMKKAMHAVRQCNVSHKKAAEQFVVPCQTLRRHVAGTNKYAPPGEIKLDRPPVLRPDMEDDVKEHVLLLESMLFGVSQQTLKKLAFQIATKNNVAGAKQFNAEKSSAGRYWLQGFLKRNPKLSAIRTAEGTSIAVQAGSVKKALPSFLTFIFP</sequence>
<dbReference type="Pfam" id="PF05225">
    <property type="entry name" value="HTH_psq"/>
    <property type="match status" value="1"/>
</dbReference>